<accession>A0A7D5P773</accession>
<reference evidence="2 3" key="1">
    <citation type="submission" date="2020-07" db="EMBL/GenBank/DDBJ databases">
        <title>Halosimplex litoreum sp. nov. and Halosimplex rubrum sp. nov., isolated from different salt environments.</title>
        <authorList>
            <person name="Cui H."/>
        </authorList>
    </citation>
    <scope>NUCLEOTIDE SEQUENCE [LARGE SCALE GENOMIC DNA]</scope>
    <source>
        <strain evidence="2 3">R2</strain>
    </source>
</reference>
<evidence type="ECO:0000313" key="1">
    <source>
        <dbReference type="EMBL" id="QLH82430.1"/>
    </source>
</evidence>
<evidence type="ECO:0000313" key="3">
    <source>
        <dbReference type="Proteomes" id="UP000509346"/>
    </source>
</evidence>
<proteinExistence type="predicted"/>
<sequence length="72" mass="8046">MAYAKVGRYRHDLGPGFSPLLYAYDQLTSEGLMIVIETDGGKELVWRWPEGTTDIQGDGPIRETVRTVMGDD</sequence>
<dbReference type="Proteomes" id="UP000509346">
    <property type="component" value="Chromosome"/>
</dbReference>
<dbReference type="AlphaFoldDB" id="A0A7D5P773"/>
<dbReference type="EMBL" id="CP058909">
    <property type="protein sequence ID" value="QLH82486.1"/>
    <property type="molecule type" value="Genomic_DNA"/>
</dbReference>
<organism evidence="2 3">
    <name type="scientific">Halosimplex pelagicum</name>
    <dbReference type="NCBI Taxonomy" id="869886"/>
    <lineage>
        <taxon>Archaea</taxon>
        <taxon>Methanobacteriati</taxon>
        <taxon>Methanobacteriota</taxon>
        <taxon>Stenosarchaea group</taxon>
        <taxon>Halobacteria</taxon>
        <taxon>Halobacteriales</taxon>
        <taxon>Haloarculaceae</taxon>
        <taxon>Halosimplex</taxon>
    </lineage>
</organism>
<evidence type="ECO:0000313" key="2">
    <source>
        <dbReference type="EMBL" id="QLH82486.1"/>
    </source>
</evidence>
<dbReference type="EMBL" id="CP058909">
    <property type="protein sequence ID" value="QLH82430.1"/>
    <property type="molecule type" value="Genomic_DNA"/>
</dbReference>
<gene>
    <name evidence="1" type="ORF">HZS54_12745</name>
    <name evidence="2" type="ORF">HZS54_13050</name>
</gene>
<dbReference type="KEGG" id="hpel:HZS54_12745"/>
<keyword evidence="3" id="KW-1185">Reference proteome</keyword>
<dbReference type="OrthoDB" id="383130at2157"/>
<protein>
    <submittedName>
        <fullName evidence="2">Uncharacterized protein</fullName>
    </submittedName>
</protein>
<dbReference type="KEGG" id="hpel:HZS54_13050"/>
<dbReference type="RefSeq" id="WP_179917581.1">
    <property type="nucleotide sequence ID" value="NZ_CP058909.1"/>
</dbReference>
<name>A0A7D5P773_9EURY</name>
<dbReference type="GeneID" id="56083533"/>